<dbReference type="Proteomes" id="UP000199695">
    <property type="component" value="Unassembled WGS sequence"/>
</dbReference>
<gene>
    <name evidence="1" type="ORF">SAMN05444955_10763</name>
</gene>
<evidence type="ECO:0000313" key="1">
    <source>
        <dbReference type="EMBL" id="SEN20491.1"/>
    </source>
</evidence>
<dbReference type="EMBL" id="FOCQ01000007">
    <property type="protein sequence ID" value="SEN20491.1"/>
    <property type="molecule type" value="Genomic_DNA"/>
</dbReference>
<dbReference type="STRING" id="1173111.SAMN05444955_10763"/>
<dbReference type="RefSeq" id="WP_089967771.1">
    <property type="nucleotide sequence ID" value="NZ_FOCQ01000007.1"/>
</dbReference>
<dbReference type="AlphaFoldDB" id="A0A1H8ELM2"/>
<name>A0A1H8ELM2_9BACL</name>
<sequence length="201" mass="21625">MPKRKVILITDGDRIAKGALEEVARQVGGRCISLSAGNPSPLTGPQLVELIKQAAYDPVLVMFDDCGSAGVGAGEQALQYVANHPEIEVLGAVAVASNCYRGQGTPVQMALDCHGNVVSYAVDKYGQGKPEQPLRIFGDTVEVLNKIQVPMIVGIGDIGKMRKNDEIRLGAPVTTKAVQLILEQYSRNTDRQRRETAESPR</sequence>
<accession>A0A1H8ELM2</accession>
<dbReference type="Pfam" id="PF14097">
    <property type="entry name" value="SpoVAE"/>
    <property type="match status" value="1"/>
</dbReference>
<keyword evidence="2" id="KW-1185">Reference proteome</keyword>
<proteinExistence type="predicted"/>
<organism evidence="1 2">
    <name type="scientific">Lihuaxuella thermophila</name>
    <dbReference type="NCBI Taxonomy" id="1173111"/>
    <lineage>
        <taxon>Bacteria</taxon>
        <taxon>Bacillati</taxon>
        <taxon>Bacillota</taxon>
        <taxon>Bacilli</taxon>
        <taxon>Bacillales</taxon>
        <taxon>Thermoactinomycetaceae</taxon>
        <taxon>Lihuaxuella</taxon>
    </lineage>
</organism>
<dbReference type="OrthoDB" id="1679631at2"/>
<protein>
    <submittedName>
        <fullName evidence="1">Stage V sporulation protein AE</fullName>
    </submittedName>
</protein>
<reference evidence="1 2" key="1">
    <citation type="submission" date="2016-10" db="EMBL/GenBank/DDBJ databases">
        <authorList>
            <person name="de Groot N.N."/>
        </authorList>
    </citation>
    <scope>NUCLEOTIDE SEQUENCE [LARGE SCALE GENOMIC DNA]</scope>
    <source>
        <strain evidence="1 2">DSM 46701</strain>
    </source>
</reference>
<evidence type="ECO:0000313" key="2">
    <source>
        <dbReference type="Proteomes" id="UP000199695"/>
    </source>
</evidence>
<dbReference type="InterPro" id="IPR025914">
    <property type="entry name" value="SpoVAE"/>
</dbReference>